<comment type="catalytic activity">
    <reaction evidence="1">
        <text>a 4-O-methyl-thymidine in DNA + L-cysteinyl-[protein] = a thymidine in DNA + S-methyl-L-cysteinyl-[protein]</text>
        <dbReference type="Rhea" id="RHEA:53428"/>
        <dbReference type="Rhea" id="RHEA-COMP:10131"/>
        <dbReference type="Rhea" id="RHEA-COMP:10132"/>
        <dbReference type="Rhea" id="RHEA-COMP:13555"/>
        <dbReference type="Rhea" id="RHEA-COMP:13556"/>
        <dbReference type="ChEBI" id="CHEBI:29950"/>
        <dbReference type="ChEBI" id="CHEBI:82612"/>
        <dbReference type="ChEBI" id="CHEBI:137386"/>
        <dbReference type="ChEBI" id="CHEBI:137387"/>
        <dbReference type="EC" id="2.1.1.63"/>
    </reaction>
</comment>
<comment type="catalytic activity">
    <reaction evidence="6">
        <text>a 6-O-methyl-2'-deoxyguanosine in DNA + L-cysteinyl-[protein] = S-methyl-L-cysteinyl-[protein] + a 2'-deoxyguanosine in DNA</text>
        <dbReference type="Rhea" id="RHEA:24000"/>
        <dbReference type="Rhea" id="RHEA-COMP:10131"/>
        <dbReference type="Rhea" id="RHEA-COMP:10132"/>
        <dbReference type="Rhea" id="RHEA-COMP:11367"/>
        <dbReference type="Rhea" id="RHEA-COMP:11368"/>
        <dbReference type="ChEBI" id="CHEBI:29950"/>
        <dbReference type="ChEBI" id="CHEBI:82612"/>
        <dbReference type="ChEBI" id="CHEBI:85445"/>
        <dbReference type="ChEBI" id="CHEBI:85448"/>
        <dbReference type="EC" id="2.1.1.63"/>
    </reaction>
</comment>
<organism evidence="8 9">
    <name type="scientific">Nitrosomonas mobilis</name>
    <dbReference type="NCBI Taxonomy" id="51642"/>
    <lineage>
        <taxon>Bacteria</taxon>
        <taxon>Pseudomonadati</taxon>
        <taxon>Pseudomonadota</taxon>
        <taxon>Betaproteobacteria</taxon>
        <taxon>Nitrosomonadales</taxon>
        <taxon>Nitrosomonadaceae</taxon>
        <taxon>Nitrosomonas</taxon>
    </lineage>
</organism>
<dbReference type="STRING" id="51642.NSMM_300011"/>
<reference evidence="8 9" key="1">
    <citation type="submission" date="2016-10" db="EMBL/GenBank/DDBJ databases">
        <authorList>
            <person name="de Groot N.N."/>
        </authorList>
    </citation>
    <scope>NUCLEOTIDE SEQUENCE [LARGE SCALE GENOMIC DNA]</scope>
    <source>
        <strain evidence="8">1</strain>
    </source>
</reference>
<evidence type="ECO:0000313" key="8">
    <source>
        <dbReference type="EMBL" id="SCZ84892.1"/>
    </source>
</evidence>
<feature type="domain" description="Methylated-DNA-[protein]-cysteine S-methyltransferase DNA binding" evidence="7">
    <location>
        <begin position="82"/>
        <end position="162"/>
    </location>
</feature>
<gene>
    <name evidence="8" type="ORF">NSMM_300011</name>
</gene>
<dbReference type="InterPro" id="IPR036388">
    <property type="entry name" value="WH-like_DNA-bd_sf"/>
</dbReference>
<dbReference type="SUPFAM" id="SSF53155">
    <property type="entry name" value="Methylated DNA-protein cysteine methyltransferase domain"/>
    <property type="match status" value="1"/>
</dbReference>
<evidence type="ECO:0000313" key="9">
    <source>
        <dbReference type="Proteomes" id="UP000198729"/>
    </source>
</evidence>
<dbReference type="NCBIfam" id="TIGR00589">
    <property type="entry name" value="ogt"/>
    <property type="match status" value="1"/>
</dbReference>
<keyword evidence="2 8" id="KW-0489">Methyltransferase</keyword>
<evidence type="ECO:0000256" key="4">
    <source>
        <dbReference type="ARBA" id="ARBA00022763"/>
    </source>
</evidence>
<dbReference type="PANTHER" id="PTHR10815">
    <property type="entry name" value="METHYLATED-DNA--PROTEIN-CYSTEINE METHYLTRANSFERASE"/>
    <property type="match status" value="1"/>
</dbReference>
<keyword evidence="9" id="KW-1185">Reference proteome</keyword>
<dbReference type="Pfam" id="PF01035">
    <property type="entry name" value="DNA_binding_1"/>
    <property type="match status" value="1"/>
</dbReference>
<dbReference type="GO" id="GO:0006281">
    <property type="term" value="P:DNA repair"/>
    <property type="evidence" value="ECO:0007669"/>
    <property type="project" value="UniProtKB-KW"/>
</dbReference>
<dbReference type="PANTHER" id="PTHR10815:SF13">
    <property type="entry name" value="METHYLATED-DNA--PROTEIN-CYSTEINE METHYLTRANSFERASE"/>
    <property type="match status" value="1"/>
</dbReference>
<dbReference type="InterPro" id="IPR036631">
    <property type="entry name" value="MGMT_N_sf"/>
</dbReference>
<evidence type="ECO:0000256" key="3">
    <source>
        <dbReference type="ARBA" id="ARBA00022679"/>
    </source>
</evidence>
<evidence type="ECO:0000256" key="2">
    <source>
        <dbReference type="ARBA" id="ARBA00022603"/>
    </source>
</evidence>
<dbReference type="GO" id="GO:0003908">
    <property type="term" value="F:methylated-DNA-[protein]-cysteine S-methyltransferase activity"/>
    <property type="evidence" value="ECO:0007669"/>
    <property type="project" value="UniProtKB-EC"/>
</dbReference>
<evidence type="ECO:0000256" key="6">
    <source>
        <dbReference type="ARBA" id="ARBA00049348"/>
    </source>
</evidence>
<dbReference type="RefSeq" id="WP_176753845.1">
    <property type="nucleotide sequence ID" value="NZ_FMWO01000037.1"/>
</dbReference>
<proteinExistence type="predicted"/>
<evidence type="ECO:0000256" key="5">
    <source>
        <dbReference type="ARBA" id="ARBA00023204"/>
    </source>
</evidence>
<dbReference type="AlphaFoldDB" id="A0A1G5SCL9"/>
<dbReference type="PROSITE" id="PS00374">
    <property type="entry name" value="MGMT"/>
    <property type="match status" value="1"/>
</dbReference>
<dbReference type="SUPFAM" id="SSF46767">
    <property type="entry name" value="Methylated DNA-protein cysteine methyltransferase, C-terminal domain"/>
    <property type="match status" value="1"/>
</dbReference>
<accession>A0A1G5SCL9</accession>
<evidence type="ECO:0000256" key="1">
    <source>
        <dbReference type="ARBA" id="ARBA00001286"/>
    </source>
</evidence>
<dbReference type="EMBL" id="FMWO01000037">
    <property type="protein sequence ID" value="SCZ84892.1"/>
    <property type="molecule type" value="Genomic_DNA"/>
</dbReference>
<dbReference type="GO" id="GO:0032259">
    <property type="term" value="P:methylation"/>
    <property type="evidence" value="ECO:0007669"/>
    <property type="project" value="UniProtKB-KW"/>
</dbReference>
<keyword evidence="3 8" id="KW-0808">Transferase</keyword>
<keyword evidence="4" id="KW-0227">DNA damage</keyword>
<protein>
    <submittedName>
        <fullName evidence="8">Methylated-DNA--protein-cysteine methyltransferase</fullName>
    </submittedName>
</protein>
<name>A0A1G5SCL9_9PROT</name>
<dbReference type="InterPro" id="IPR001497">
    <property type="entry name" value="MethylDNA_cys_MeTrfase_AS"/>
</dbReference>
<dbReference type="Proteomes" id="UP000198729">
    <property type="component" value="Unassembled WGS sequence"/>
</dbReference>
<sequence>MKKSKSAADHAIYQAKVLTPFAVLGIKTDAEWLTDINYLPLDTPVLPPVNELAAEVFRQLQAYLQNPRITFDLPMHISGTQHQRRVWQQIQAIPSGATRSYAEFASLLHSSPRAVGQACGANRLPIVIPCHRVIAKNGKLGGFMHASEGMPLMIKQWLLSHEYE</sequence>
<dbReference type="InterPro" id="IPR014048">
    <property type="entry name" value="MethylDNA_cys_MeTrfase_DNA-bd"/>
</dbReference>
<dbReference type="CDD" id="cd06445">
    <property type="entry name" value="ATase"/>
    <property type="match status" value="1"/>
</dbReference>
<keyword evidence="5" id="KW-0234">DNA repair</keyword>
<dbReference type="Gene3D" id="1.10.10.10">
    <property type="entry name" value="Winged helix-like DNA-binding domain superfamily/Winged helix DNA-binding domain"/>
    <property type="match status" value="1"/>
</dbReference>
<dbReference type="InterPro" id="IPR036217">
    <property type="entry name" value="MethylDNA_cys_MeTrfase_DNAb"/>
</dbReference>
<evidence type="ECO:0000259" key="7">
    <source>
        <dbReference type="Pfam" id="PF01035"/>
    </source>
</evidence>